<gene>
    <name evidence="1" type="ORF">GALMADRAFT_137153</name>
</gene>
<evidence type="ECO:0000313" key="2">
    <source>
        <dbReference type="Proteomes" id="UP000027222"/>
    </source>
</evidence>
<proteinExistence type="predicted"/>
<organism evidence="1 2">
    <name type="scientific">Galerina marginata (strain CBS 339.88)</name>
    <dbReference type="NCBI Taxonomy" id="685588"/>
    <lineage>
        <taxon>Eukaryota</taxon>
        <taxon>Fungi</taxon>
        <taxon>Dikarya</taxon>
        <taxon>Basidiomycota</taxon>
        <taxon>Agaricomycotina</taxon>
        <taxon>Agaricomycetes</taxon>
        <taxon>Agaricomycetidae</taxon>
        <taxon>Agaricales</taxon>
        <taxon>Agaricineae</taxon>
        <taxon>Strophariaceae</taxon>
        <taxon>Galerina</taxon>
    </lineage>
</organism>
<evidence type="ECO:0000313" key="1">
    <source>
        <dbReference type="EMBL" id="KDR79291.1"/>
    </source>
</evidence>
<dbReference type="EMBL" id="KL142373">
    <property type="protein sequence ID" value="KDR79291.1"/>
    <property type="molecule type" value="Genomic_DNA"/>
</dbReference>
<keyword evidence="2" id="KW-1185">Reference proteome</keyword>
<dbReference type="AlphaFoldDB" id="A0A067T821"/>
<reference evidence="2" key="1">
    <citation type="journal article" date="2014" name="Proc. Natl. Acad. Sci. U.S.A.">
        <title>Extensive sampling of basidiomycete genomes demonstrates inadequacy of the white-rot/brown-rot paradigm for wood decay fungi.</title>
        <authorList>
            <person name="Riley R."/>
            <person name="Salamov A.A."/>
            <person name="Brown D.W."/>
            <person name="Nagy L.G."/>
            <person name="Floudas D."/>
            <person name="Held B.W."/>
            <person name="Levasseur A."/>
            <person name="Lombard V."/>
            <person name="Morin E."/>
            <person name="Otillar R."/>
            <person name="Lindquist E.A."/>
            <person name="Sun H."/>
            <person name="LaButti K.M."/>
            <person name="Schmutz J."/>
            <person name="Jabbour D."/>
            <person name="Luo H."/>
            <person name="Baker S.E."/>
            <person name="Pisabarro A.G."/>
            <person name="Walton J.D."/>
            <person name="Blanchette R.A."/>
            <person name="Henrissat B."/>
            <person name="Martin F."/>
            <person name="Cullen D."/>
            <person name="Hibbett D.S."/>
            <person name="Grigoriev I.V."/>
        </authorList>
    </citation>
    <scope>NUCLEOTIDE SEQUENCE [LARGE SCALE GENOMIC DNA]</scope>
    <source>
        <strain evidence="2">CBS 339.88</strain>
    </source>
</reference>
<protein>
    <submittedName>
        <fullName evidence="1">Uncharacterized protein</fullName>
    </submittedName>
</protein>
<sequence>MSMIITFNRSPRLNAHPFSPSIAIAPLNPFEADAEEAGGLGVSVRDVATSYARRVCIFEDEEGLTAQPSCREQVRAHPFSSSPLQPTERRVWIQVITMSSTLWPTPCAQRRSCGGSAEEVDELGVGLHHAAQEGPARRVDYLLLLQILASLRGGMEQERGVFGVDTIHNAPLTVKRHNNDGAPAPPPSKAQQASIIFTPCVNYQAAGEHSALGGVFDGEEHLCGRRISIQLRAEQEGLRLSLVRSCPRALPPGGVEGFLERPGG</sequence>
<accession>A0A067T821</accession>
<dbReference type="Proteomes" id="UP000027222">
    <property type="component" value="Unassembled WGS sequence"/>
</dbReference>
<dbReference type="HOGENOM" id="CLU_1053903_0_0_1"/>
<name>A0A067T821_GALM3</name>